<comment type="caution">
    <text evidence="2">The sequence shown here is derived from an EMBL/GenBank/DDBJ whole genome shotgun (WGS) entry which is preliminary data.</text>
</comment>
<name>A0A1Y1Z4S1_9PLEO</name>
<dbReference type="AlphaFoldDB" id="A0A1Y1Z4S1"/>
<dbReference type="EMBL" id="MCFA01000130">
    <property type="protein sequence ID" value="ORY04967.1"/>
    <property type="molecule type" value="Genomic_DNA"/>
</dbReference>
<keyword evidence="3" id="KW-1185">Reference proteome</keyword>
<feature type="compositionally biased region" description="Basic and acidic residues" evidence="1">
    <location>
        <begin position="119"/>
        <end position="132"/>
    </location>
</feature>
<gene>
    <name evidence="2" type="ORF">BCR34DRAFT_633708</name>
</gene>
<evidence type="ECO:0000313" key="2">
    <source>
        <dbReference type="EMBL" id="ORY04967.1"/>
    </source>
</evidence>
<feature type="region of interest" description="Disordered" evidence="1">
    <location>
        <begin position="1"/>
        <end position="202"/>
    </location>
</feature>
<feature type="compositionally biased region" description="Low complexity" evidence="1">
    <location>
        <begin position="1"/>
        <end position="12"/>
    </location>
</feature>
<evidence type="ECO:0000256" key="1">
    <source>
        <dbReference type="SAM" id="MobiDB-lite"/>
    </source>
</evidence>
<feature type="compositionally biased region" description="Polar residues" evidence="1">
    <location>
        <begin position="28"/>
        <end position="41"/>
    </location>
</feature>
<organism evidence="2 3">
    <name type="scientific">Clohesyomyces aquaticus</name>
    <dbReference type="NCBI Taxonomy" id="1231657"/>
    <lineage>
        <taxon>Eukaryota</taxon>
        <taxon>Fungi</taxon>
        <taxon>Dikarya</taxon>
        <taxon>Ascomycota</taxon>
        <taxon>Pezizomycotina</taxon>
        <taxon>Dothideomycetes</taxon>
        <taxon>Pleosporomycetidae</taxon>
        <taxon>Pleosporales</taxon>
        <taxon>Lindgomycetaceae</taxon>
        <taxon>Clohesyomyces</taxon>
    </lineage>
</organism>
<dbReference type="Proteomes" id="UP000193144">
    <property type="component" value="Unassembled WGS sequence"/>
</dbReference>
<sequence>MPSPRQPQQGTGRRSRGRSRAPRPSLSTSVPDLTARSSSSLPAKHEDKAGLKSPKLQRSQSLHRKAPSARQLLNHVPTNSKRKRDAPEPAGILLVRESVRTVEDAPRCKRRRHNSTSLESEREGKLDFVKEEDAPEPLPAPIPEDNAAEDGIPTASQPSANKTQEDKEPETQCHIAIQAKDPARFTWSTRHPRRSAMKDARR</sequence>
<feature type="compositionally biased region" description="Basic and acidic residues" evidence="1">
    <location>
        <begin position="97"/>
        <end position="107"/>
    </location>
</feature>
<accession>A0A1Y1Z4S1</accession>
<proteinExistence type="predicted"/>
<reference evidence="2 3" key="1">
    <citation type="submission" date="2016-07" db="EMBL/GenBank/DDBJ databases">
        <title>Pervasive Adenine N6-methylation of Active Genes in Fungi.</title>
        <authorList>
            <consortium name="DOE Joint Genome Institute"/>
            <person name="Mondo S.J."/>
            <person name="Dannebaum R.O."/>
            <person name="Kuo R.C."/>
            <person name="Labutti K."/>
            <person name="Haridas S."/>
            <person name="Kuo A."/>
            <person name="Salamov A."/>
            <person name="Ahrendt S.R."/>
            <person name="Lipzen A."/>
            <person name="Sullivan W."/>
            <person name="Andreopoulos W.B."/>
            <person name="Clum A."/>
            <person name="Lindquist E."/>
            <person name="Daum C."/>
            <person name="Ramamoorthy G.K."/>
            <person name="Gryganskyi A."/>
            <person name="Culley D."/>
            <person name="Magnuson J.K."/>
            <person name="James T.Y."/>
            <person name="O'Malley M.A."/>
            <person name="Stajich J.E."/>
            <person name="Spatafora J.W."/>
            <person name="Visel A."/>
            <person name="Grigoriev I.V."/>
        </authorList>
    </citation>
    <scope>NUCLEOTIDE SEQUENCE [LARGE SCALE GENOMIC DNA]</scope>
    <source>
        <strain evidence="2 3">CBS 115471</strain>
    </source>
</reference>
<protein>
    <submittedName>
        <fullName evidence="2">Uncharacterized protein</fullName>
    </submittedName>
</protein>
<evidence type="ECO:0000313" key="3">
    <source>
        <dbReference type="Proteomes" id="UP000193144"/>
    </source>
</evidence>